<dbReference type="GO" id="GO:0005829">
    <property type="term" value="C:cytosol"/>
    <property type="evidence" value="ECO:0007669"/>
    <property type="project" value="GOC"/>
</dbReference>
<protein>
    <recommendedName>
        <fullName evidence="10">Got1-domain-containing protein</fullName>
    </recommendedName>
</protein>
<accession>A0A5E8BI59</accession>
<dbReference type="EMBL" id="CABVLU010000002">
    <property type="protein sequence ID" value="VVT51344.1"/>
    <property type="molecule type" value="Genomic_DNA"/>
</dbReference>
<dbReference type="GO" id="GO:0000139">
    <property type="term" value="C:Golgi membrane"/>
    <property type="evidence" value="ECO:0007669"/>
    <property type="project" value="UniProtKB-SubCell"/>
</dbReference>
<proteinExistence type="inferred from homology"/>
<dbReference type="GO" id="GO:0005783">
    <property type="term" value="C:endoplasmic reticulum"/>
    <property type="evidence" value="ECO:0007669"/>
    <property type="project" value="TreeGrafter"/>
</dbReference>
<dbReference type="InterPro" id="IPR007305">
    <property type="entry name" value="Vesicle_transpt_Got1/SFT2"/>
</dbReference>
<reference evidence="8 9" key="1">
    <citation type="submission" date="2019-09" db="EMBL/GenBank/DDBJ databases">
        <authorList>
            <person name="Brejova B."/>
        </authorList>
    </citation>
    <scope>NUCLEOTIDE SEQUENCE [LARGE SCALE GENOMIC DNA]</scope>
</reference>
<dbReference type="GO" id="GO:0000137">
    <property type="term" value="C:Golgi cis cisterna"/>
    <property type="evidence" value="ECO:0007669"/>
    <property type="project" value="TreeGrafter"/>
</dbReference>
<dbReference type="OrthoDB" id="204784at2759"/>
<evidence type="ECO:0000256" key="6">
    <source>
        <dbReference type="ARBA" id="ARBA00025799"/>
    </source>
</evidence>
<keyword evidence="5 7" id="KW-0472">Membrane</keyword>
<evidence type="ECO:0000256" key="1">
    <source>
        <dbReference type="ARBA" id="ARBA00004653"/>
    </source>
</evidence>
<keyword evidence="4" id="KW-0333">Golgi apparatus</keyword>
<evidence type="ECO:0000256" key="3">
    <source>
        <dbReference type="ARBA" id="ARBA00022989"/>
    </source>
</evidence>
<evidence type="ECO:0000256" key="4">
    <source>
        <dbReference type="ARBA" id="ARBA00023034"/>
    </source>
</evidence>
<dbReference type="GeneID" id="43581883"/>
<sequence>MWLSDVQKYGVGFTAAGIITFFDSALLAFGNLLFLIGIGLIIGLRRTFYFFARPNKIRGTICFVLGIVLILFKRSFVGFGIECIGILSLFGDFFGVIVAFLRSLPVIGPLLSHPYIAPIVDRIAGVQMLPV</sequence>
<evidence type="ECO:0000256" key="5">
    <source>
        <dbReference type="ARBA" id="ARBA00023136"/>
    </source>
</evidence>
<dbReference type="Pfam" id="PF04178">
    <property type="entry name" value="Got1"/>
    <property type="match status" value="1"/>
</dbReference>
<feature type="transmembrane region" description="Helical" evidence="7">
    <location>
        <begin position="56"/>
        <end position="72"/>
    </location>
</feature>
<gene>
    <name evidence="8" type="ORF">SAPINGB_P003065</name>
</gene>
<dbReference type="GO" id="GO:0006888">
    <property type="term" value="P:endoplasmic reticulum to Golgi vesicle-mediated transport"/>
    <property type="evidence" value="ECO:0007669"/>
    <property type="project" value="InterPro"/>
</dbReference>
<dbReference type="InterPro" id="IPR045176">
    <property type="entry name" value="Got1"/>
</dbReference>
<keyword evidence="3 7" id="KW-1133">Transmembrane helix</keyword>
<dbReference type="PANTHER" id="PTHR21493:SF9">
    <property type="entry name" value="GOLGI TRANSPORT PROTEIN 1-RELATED"/>
    <property type="match status" value="1"/>
</dbReference>
<evidence type="ECO:0000313" key="9">
    <source>
        <dbReference type="Proteomes" id="UP000398389"/>
    </source>
</evidence>
<keyword evidence="9" id="KW-1185">Reference proteome</keyword>
<comment type="similarity">
    <text evidence="6">Belongs to the GOT1 family.</text>
</comment>
<dbReference type="GO" id="GO:0030134">
    <property type="term" value="C:COPII-coated ER to Golgi transport vesicle"/>
    <property type="evidence" value="ECO:0007669"/>
    <property type="project" value="TreeGrafter"/>
</dbReference>
<keyword evidence="2 7" id="KW-0812">Transmembrane</keyword>
<dbReference type="PANTHER" id="PTHR21493">
    <property type="entry name" value="CGI-141-RELATED/LIPASE CONTAINING PROTEIN"/>
    <property type="match status" value="1"/>
</dbReference>
<dbReference type="AlphaFoldDB" id="A0A5E8BI59"/>
<evidence type="ECO:0000256" key="2">
    <source>
        <dbReference type="ARBA" id="ARBA00022692"/>
    </source>
</evidence>
<feature type="transmembrane region" description="Helical" evidence="7">
    <location>
        <begin position="12"/>
        <end position="44"/>
    </location>
</feature>
<dbReference type="RefSeq" id="XP_031853674.1">
    <property type="nucleotide sequence ID" value="XM_031997783.1"/>
</dbReference>
<evidence type="ECO:0000256" key="7">
    <source>
        <dbReference type="SAM" id="Phobius"/>
    </source>
</evidence>
<evidence type="ECO:0000313" key="8">
    <source>
        <dbReference type="EMBL" id="VVT51344.1"/>
    </source>
</evidence>
<dbReference type="GO" id="GO:0042147">
    <property type="term" value="P:retrograde transport, endosome to Golgi"/>
    <property type="evidence" value="ECO:0007669"/>
    <property type="project" value="InterPro"/>
</dbReference>
<organism evidence="8 9">
    <name type="scientific">Magnusiomyces paraingens</name>
    <dbReference type="NCBI Taxonomy" id="2606893"/>
    <lineage>
        <taxon>Eukaryota</taxon>
        <taxon>Fungi</taxon>
        <taxon>Dikarya</taxon>
        <taxon>Ascomycota</taxon>
        <taxon>Saccharomycotina</taxon>
        <taxon>Dipodascomycetes</taxon>
        <taxon>Dipodascales</taxon>
        <taxon>Dipodascaceae</taxon>
        <taxon>Magnusiomyces</taxon>
    </lineage>
</organism>
<comment type="subcellular location">
    <subcellularLocation>
        <location evidence="1">Golgi apparatus membrane</location>
        <topology evidence="1">Multi-pass membrane protein</topology>
    </subcellularLocation>
</comment>
<name>A0A5E8BI59_9ASCO</name>
<dbReference type="Proteomes" id="UP000398389">
    <property type="component" value="Unassembled WGS sequence"/>
</dbReference>
<feature type="transmembrane region" description="Helical" evidence="7">
    <location>
        <begin position="78"/>
        <end position="101"/>
    </location>
</feature>
<evidence type="ECO:0008006" key="10">
    <source>
        <dbReference type="Google" id="ProtNLM"/>
    </source>
</evidence>